<dbReference type="Pfam" id="PF06472">
    <property type="entry name" value="ABC_membrane_2"/>
    <property type="match status" value="1"/>
</dbReference>
<dbReference type="GO" id="GO:0140359">
    <property type="term" value="F:ABC-type transporter activity"/>
    <property type="evidence" value="ECO:0007669"/>
    <property type="project" value="InterPro"/>
</dbReference>
<evidence type="ECO:0000259" key="5">
    <source>
        <dbReference type="Pfam" id="PF06472"/>
    </source>
</evidence>
<evidence type="ECO:0000313" key="6">
    <source>
        <dbReference type="EMBL" id="BBO69934.1"/>
    </source>
</evidence>
<protein>
    <recommendedName>
        <fullName evidence="5">ABC transmembrane type-1 domain-containing protein</fullName>
    </recommendedName>
</protein>
<accession>A0A5K7YUG8</accession>
<feature type="domain" description="ABC transmembrane type-1" evidence="5">
    <location>
        <begin position="11"/>
        <end position="60"/>
    </location>
</feature>
<dbReference type="AlphaFoldDB" id="A0A5K7YUG8"/>
<dbReference type="RefSeq" id="WP_155317921.1">
    <property type="nucleotide sequence ID" value="NZ_AP021874.1"/>
</dbReference>
<keyword evidence="7" id="KW-1185">Reference proteome</keyword>
<dbReference type="EMBL" id="AP021874">
    <property type="protein sequence ID" value="BBO69934.1"/>
    <property type="molecule type" value="Genomic_DNA"/>
</dbReference>
<gene>
    <name evidence="6" type="ORF">DSCA_38640</name>
</gene>
<name>A0A5K7YUG8_9BACT</name>
<organism evidence="6 7">
    <name type="scientific">Desulfosarcina alkanivorans</name>
    <dbReference type="NCBI Taxonomy" id="571177"/>
    <lineage>
        <taxon>Bacteria</taxon>
        <taxon>Pseudomonadati</taxon>
        <taxon>Thermodesulfobacteriota</taxon>
        <taxon>Desulfobacteria</taxon>
        <taxon>Desulfobacterales</taxon>
        <taxon>Desulfosarcinaceae</taxon>
        <taxon>Desulfosarcina</taxon>
    </lineage>
</organism>
<evidence type="ECO:0000256" key="4">
    <source>
        <dbReference type="ARBA" id="ARBA00023136"/>
    </source>
</evidence>
<dbReference type="KEGG" id="dalk:DSCA_38640"/>
<comment type="subcellular location">
    <subcellularLocation>
        <location evidence="1">Membrane</location>
        <topology evidence="1">Multi-pass membrane protein</topology>
    </subcellularLocation>
</comment>
<dbReference type="Proteomes" id="UP000427906">
    <property type="component" value="Chromosome"/>
</dbReference>
<evidence type="ECO:0000256" key="1">
    <source>
        <dbReference type="ARBA" id="ARBA00004141"/>
    </source>
</evidence>
<proteinExistence type="predicted"/>
<evidence type="ECO:0000256" key="2">
    <source>
        <dbReference type="ARBA" id="ARBA00022692"/>
    </source>
</evidence>
<keyword evidence="3" id="KW-1133">Transmembrane helix</keyword>
<sequence>MTLLLMIMLLLAVVLGYSLSGTLITALIGRRLVRLNFDQLGYEAGFRYSLVRVRDHTESIPTSPSPRCMRP</sequence>
<dbReference type="GO" id="GO:0005524">
    <property type="term" value="F:ATP binding"/>
    <property type="evidence" value="ECO:0007669"/>
    <property type="project" value="InterPro"/>
</dbReference>
<reference evidence="6 7" key="1">
    <citation type="submission" date="2019-11" db="EMBL/GenBank/DDBJ databases">
        <title>Comparative genomics of hydrocarbon-degrading Desulfosarcina strains.</title>
        <authorList>
            <person name="Watanabe M."/>
            <person name="Kojima H."/>
            <person name="Fukui M."/>
        </authorList>
    </citation>
    <scope>NUCLEOTIDE SEQUENCE [LARGE SCALE GENOMIC DNA]</scope>
    <source>
        <strain evidence="6 7">PL12</strain>
    </source>
</reference>
<dbReference type="GO" id="GO:0016020">
    <property type="term" value="C:membrane"/>
    <property type="evidence" value="ECO:0007669"/>
    <property type="project" value="UniProtKB-SubCell"/>
</dbReference>
<keyword evidence="2" id="KW-0812">Transmembrane</keyword>
<evidence type="ECO:0000313" key="7">
    <source>
        <dbReference type="Proteomes" id="UP000427906"/>
    </source>
</evidence>
<dbReference type="InterPro" id="IPR011527">
    <property type="entry name" value="ABC1_TM_dom"/>
</dbReference>
<dbReference type="OrthoDB" id="9810134at2"/>
<evidence type="ECO:0000256" key="3">
    <source>
        <dbReference type="ARBA" id="ARBA00022989"/>
    </source>
</evidence>
<keyword evidence="4" id="KW-0472">Membrane</keyword>